<dbReference type="Pfam" id="PF05543">
    <property type="entry name" value="Peptidase_C47"/>
    <property type="match status" value="1"/>
</dbReference>
<dbReference type="OrthoDB" id="1941348at2"/>
<proteinExistence type="inferred from homology"/>
<evidence type="ECO:0000256" key="3">
    <source>
        <dbReference type="ARBA" id="ARBA00022525"/>
    </source>
</evidence>
<keyword evidence="3" id="KW-0964">Secreted</keyword>
<dbReference type="InterPro" id="IPR008750">
    <property type="entry name" value="Peptidase_C47"/>
</dbReference>
<dbReference type="Proteomes" id="UP000198577">
    <property type="component" value="Unassembled WGS sequence"/>
</dbReference>
<dbReference type="GO" id="GO:0005576">
    <property type="term" value="C:extracellular region"/>
    <property type="evidence" value="ECO:0007669"/>
    <property type="project" value="UniProtKB-SubCell"/>
</dbReference>
<dbReference type="GO" id="GO:0006508">
    <property type="term" value="P:proteolysis"/>
    <property type="evidence" value="ECO:0007669"/>
    <property type="project" value="InterPro"/>
</dbReference>
<sequence length="382" mass="43536">MIAYQRLNKIAVILLLVFLLFISVTTEVKVHAQETQNPGGLYVETQICPENVVKYARENVYRFIIAERAEKGIESNNNLPALGSPFALVNEEENTITYYFPILYNNHIEATFRVYEVNGQLAGIYSEALANELEELSKKTTAEKPAVIAVNNGNVIAITCEGIDVLQKDPYGKNIKEDKLKNFQKISIQSSDNEVINCKTPIQYLSKIDTSEITVNNTLPRFKYLNTTIRETQSSYPWCAAYVTAFIVNFRTGRTDIRAIDVVKFAHPNSNNIYQESVSREQCIAFAKKYGLNPYEPSSNISYSTAKHQIAAEKPVYMGCDEISGDKKGRHALALRGYNEQTGVFSVWNPWYNYYETMPIDTRIYTATNGSRWEWKRSIIDW</sequence>
<gene>
    <name evidence="8" type="ORF">SAMN05444406_1782</name>
</gene>
<keyword evidence="5" id="KW-0788">Thiol protease</keyword>
<protein>
    <submittedName>
        <fullName evidence="8">Staphopain AECTAG. Cysteine peptidase. MEROPS family C47</fullName>
        <ecNumber evidence="8">3.4.22.48</ecNumber>
    </submittedName>
</protein>
<evidence type="ECO:0000256" key="7">
    <source>
        <dbReference type="PIRSR" id="PIRSR608750-1"/>
    </source>
</evidence>
<keyword evidence="6" id="KW-0843">Virulence</keyword>
<evidence type="ECO:0000313" key="8">
    <source>
        <dbReference type="EMBL" id="SFQ49246.1"/>
    </source>
</evidence>
<dbReference type="EMBL" id="FOXR01000078">
    <property type="protein sequence ID" value="SFQ49246.1"/>
    <property type="molecule type" value="Genomic_DNA"/>
</dbReference>
<keyword evidence="4 8" id="KW-0378">Hydrolase</keyword>
<organism evidence="8 9">
    <name type="scientific">Caldicoprobacter faecalis</name>
    <dbReference type="NCBI Taxonomy" id="937334"/>
    <lineage>
        <taxon>Bacteria</taxon>
        <taxon>Bacillati</taxon>
        <taxon>Bacillota</taxon>
        <taxon>Clostridia</taxon>
        <taxon>Caldicoprobacterales</taxon>
        <taxon>Caldicoprobacteraceae</taxon>
        <taxon>Caldicoprobacter</taxon>
    </lineage>
</organism>
<keyword evidence="9" id="KW-1185">Reference proteome</keyword>
<accession>A0A1I5YYE7</accession>
<evidence type="ECO:0000256" key="4">
    <source>
        <dbReference type="ARBA" id="ARBA00022801"/>
    </source>
</evidence>
<keyword evidence="5" id="KW-0645">Protease</keyword>
<name>A0A1I5YYE7_9FIRM</name>
<dbReference type="SUPFAM" id="SSF54001">
    <property type="entry name" value="Cysteine proteinases"/>
    <property type="match status" value="1"/>
</dbReference>
<reference evidence="8 9" key="1">
    <citation type="submission" date="2016-10" db="EMBL/GenBank/DDBJ databases">
        <authorList>
            <person name="de Groot N.N."/>
        </authorList>
    </citation>
    <scope>NUCLEOTIDE SEQUENCE [LARGE SCALE GENOMIC DNA]</scope>
    <source>
        <strain evidence="8 9">DSM 20678</strain>
    </source>
</reference>
<comment type="subcellular location">
    <subcellularLocation>
        <location evidence="1">Secreted</location>
    </subcellularLocation>
</comment>
<dbReference type="AlphaFoldDB" id="A0A1I5YYE7"/>
<evidence type="ECO:0000256" key="2">
    <source>
        <dbReference type="ARBA" id="ARBA00010245"/>
    </source>
</evidence>
<dbReference type="InterPro" id="IPR038765">
    <property type="entry name" value="Papain-like_cys_pep_sf"/>
</dbReference>
<dbReference type="EC" id="3.4.22.48" evidence="8"/>
<feature type="active site" evidence="7">
    <location>
        <position position="349"/>
    </location>
</feature>
<dbReference type="Gene3D" id="3.10.500.10">
    <property type="entry name" value="Staphopain proregion domain"/>
    <property type="match status" value="1"/>
</dbReference>
<dbReference type="GO" id="GO:0008234">
    <property type="term" value="F:cysteine-type peptidase activity"/>
    <property type="evidence" value="ECO:0007669"/>
    <property type="project" value="UniProtKB-KW"/>
</dbReference>
<dbReference type="InterPro" id="IPR037155">
    <property type="entry name" value="Staphopain_pro_sf"/>
</dbReference>
<evidence type="ECO:0000256" key="1">
    <source>
        <dbReference type="ARBA" id="ARBA00004613"/>
    </source>
</evidence>
<dbReference type="Gene3D" id="3.90.70.10">
    <property type="entry name" value="Cysteine proteinases"/>
    <property type="match status" value="1"/>
</dbReference>
<evidence type="ECO:0000313" key="9">
    <source>
        <dbReference type="Proteomes" id="UP000198577"/>
    </source>
</evidence>
<dbReference type="RefSeq" id="WP_092282909.1">
    <property type="nucleotide sequence ID" value="NZ_FOXR01000078.1"/>
</dbReference>
<feature type="active site" evidence="7">
    <location>
        <position position="331"/>
    </location>
</feature>
<evidence type="ECO:0000256" key="6">
    <source>
        <dbReference type="ARBA" id="ARBA00023026"/>
    </source>
</evidence>
<feature type="active site" evidence="7">
    <location>
        <position position="239"/>
    </location>
</feature>
<evidence type="ECO:0000256" key="5">
    <source>
        <dbReference type="ARBA" id="ARBA00022807"/>
    </source>
</evidence>
<comment type="similarity">
    <text evidence="2">Belongs to the peptidase C47 family.</text>
</comment>